<evidence type="ECO:0000313" key="1">
    <source>
        <dbReference type="EMBL" id="GAH56835.1"/>
    </source>
</evidence>
<comment type="caution">
    <text evidence="1">The sequence shown here is derived from an EMBL/GenBank/DDBJ whole genome shotgun (WGS) entry which is preliminary data.</text>
</comment>
<name>X1HIE7_9ZZZZ</name>
<feature type="non-terminal residue" evidence="1">
    <location>
        <position position="1"/>
    </location>
</feature>
<feature type="non-terminal residue" evidence="1">
    <location>
        <position position="65"/>
    </location>
</feature>
<dbReference type="EMBL" id="BARU01015936">
    <property type="protein sequence ID" value="GAH56835.1"/>
    <property type="molecule type" value="Genomic_DNA"/>
</dbReference>
<sequence length="65" mass="7493">TMRHLDEGARLRVLGDFARARRHISWYLGTKLNLWNRLPWSLFGAAHWGTGVAVRCARRSLALYA</sequence>
<organism evidence="1">
    <name type="scientific">marine sediment metagenome</name>
    <dbReference type="NCBI Taxonomy" id="412755"/>
    <lineage>
        <taxon>unclassified sequences</taxon>
        <taxon>metagenomes</taxon>
        <taxon>ecological metagenomes</taxon>
    </lineage>
</organism>
<accession>X1HIE7</accession>
<reference evidence="1" key="1">
    <citation type="journal article" date="2014" name="Front. Microbiol.">
        <title>High frequency of phylogenetically diverse reductive dehalogenase-homologous genes in deep subseafloor sedimentary metagenomes.</title>
        <authorList>
            <person name="Kawai M."/>
            <person name="Futagami T."/>
            <person name="Toyoda A."/>
            <person name="Takaki Y."/>
            <person name="Nishi S."/>
            <person name="Hori S."/>
            <person name="Arai W."/>
            <person name="Tsubouchi T."/>
            <person name="Morono Y."/>
            <person name="Uchiyama I."/>
            <person name="Ito T."/>
            <person name="Fujiyama A."/>
            <person name="Inagaki F."/>
            <person name="Takami H."/>
        </authorList>
    </citation>
    <scope>NUCLEOTIDE SEQUENCE</scope>
    <source>
        <strain evidence="1">Expedition CK06-06</strain>
    </source>
</reference>
<gene>
    <name evidence="1" type="ORF">S03H2_26998</name>
</gene>
<dbReference type="AlphaFoldDB" id="X1HIE7"/>
<protein>
    <submittedName>
        <fullName evidence="1">Uncharacterized protein</fullName>
    </submittedName>
</protein>
<proteinExistence type="predicted"/>